<dbReference type="GO" id="GO:0042834">
    <property type="term" value="F:peptidoglycan binding"/>
    <property type="evidence" value="ECO:0007669"/>
    <property type="project" value="InterPro"/>
</dbReference>
<name>A0AAP6JEE8_9GAMM</name>
<dbReference type="InterPro" id="IPR007730">
    <property type="entry name" value="SPOR-like_dom"/>
</dbReference>
<evidence type="ECO:0000256" key="1">
    <source>
        <dbReference type="ARBA" id="ARBA00022729"/>
    </source>
</evidence>
<gene>
    <name evidence="4" type="primary">rlpA</name>
    <name evidence="8" type="ORF">VCB98_06545</name>
</gene>
<feature type="region of interest" description="Disordered" evidence="6">
    <location>
        <begin position="15"/>
        <end position="46"/>
    </location>
</feature>
<dbReference type="InterPro" id="IPR036908">
    <property type="entry name" value="RlpA-like_sf"/>
</dbReference>
<comment type="similarity">
    <text evidence="4 5">Belongs to the RlpA family.</text>
</comment>
<dbReference type="InterPro" id="IPR009009">
    <property type="entry name" value="RlpA-like_DPBB"/>
</dbReference>
<dbReference type="GO" id="GO:0000270">
    <property type="term" value="P:peptidoglycan metabolic process"/>
    <property type="evidence" value="ECO:0007669"/>
    <property type="project" value="UniProtKB-UniRule"/>
</dbReference>
<sequence length="250" mass="27873">MLLLVLAGACAPFDVQDSGPRTPPAGLDRIPEPTPREEPRSRYGNPDSYEVFGRTYHVMDSARGYEEEGIASWYGKKFHGERTSSGEEYDMYALTAAHTRLPLPTYVRVTNLENDRSLVVRVNDRGPFAHDRLIDLSYAAAHRLGFADQGTARVRVEALTGQNESGGPSLGPIEGPVRIQVGAFRDRDNALALKRRLESRDIRPVRVESERGRRGVHRVRVGPLDSQDRVETILGRLRDAGIQDTSLVRD</sequence>
<evidence type="ECO:0000256" key="3">
    <source>
        <dbReference type="ARBA" id="ARBA00023316"/>
    </source>
</evidence>
<keyword evidence="9" id="KW-1185">Reference proteome</keyword>
<dbReference type="GO" id="GO:0008932">
    <property type="term" value="F:lytic endotransglycosylase activity"/>
    <property type="evidence" value="ECO:0007669"/>
    <property type="project" value="UniProtKB-UniRule"/>
</dbReference>
<accession>A0AAP6JEE8</accession>
<evidence type="ECO:0000256" key="6">
    <source>
        <dbReference type="SAM" id="MobiDB-lite"/>
    </source>
</evidence>
<dbReference type="AlphaFoldDB" id="A0AAP6JEE8"/>
<dbReference type="Gene3D" id="2.40.40.10">
    <property type="entry name" value="RlpA-like domain"/>
    <property type="match status" value="1"/>
</dbReference>
<dbReference type="RefSeq" id="WP_346051100.1">
    <property type="nucleotide sequence ID" value="NZ_JAYGII010000010.1"/>
</dbReference>
<organism evidence="8 9">
    <name type="scientific">Natronospira elongata</name>
    <dbReference type="NCBI Taxonomy" id="3110268"/>
    <lineage>
        <taxon>Bacteria</taxon>
        <taxon>Pseudomonadati</taxon>
        <taxon>Pseudomonadota</taxon>
        <taxon>Gammaproteobacteria</taxon>
        <taxon>Natronospirales</taxon>
        <taxon>Natronospiraceae</taxon>
        <taxon>Natronospira</taxon>
    </lineage>
</organism>
<dbReference type="EMBL" id="JAYGII010000010">
    <property type="protein sequence ID" value="MEA5445473.1"/>
    <property type="molecule type" value="Genomic_DNA"/>
</dbReference>
<dbReference type="PANTHER" id="PTHR34183:SF1">
    <property type="entry name" value="ENDOLYTIC PEPTIDOGLYCAN TRANSGLYCOSYLASE RLPA"/>
    <property type="match status" value="1"/>
</dbReference>
<dbReference type="Pfam" id="PF03330">
    <property type="entry name" value="DPBB_1"/>
    <property type="match status" value="1"/>
</dbReference>
<keyword evidence="3 4" id="KW-0961">Cell wall biogenesis/degradation</keyword>
<feature type="domain" description="SPOR" evidence="7">
    <location>
        <begin position="171"/>
        <end position="250"/>
    </location>
</feature>
<dbReference type="PROSITE" id="PS51724">
    <property type="entry name" value="SPOR"/>
    <property type="match status" value="1"/>
</dbReference>
<reference evidence="8 9" key="1">
    <citation type="submission" date="2023-12" db="EMBL/GenBank/DDBJ databases">
        <title>Whole-genome sequencing of halo(alkali)philic microorganisms from hypersaline lakes.</title>
        <authorList>
            <person name="Sorokin D.Y."/>
            <person name="Merkel A.Y."/>
            <person name="Messina E."/>
            <person name="Yakimov M."/>
        </authorList>
    </citation>
    <scope>NUCLEOTIDE SEQUENCE [LARGE SCALE GENOMIC DNA]</scope>
    <source>
        <strain evidence="8 9">AB-CW1</strain>
    </source>
</reference>
<dbReference type="InterPro" id="IPR012997">
    <property type="entry name" value="RplA"/>
</dbReference>
<dbReference type="FunFam" id="2.40.40.10:FF:000003">
    <property type="entry name" value="Endolytic peptidoglycan transglycosylase RlpA"/>
    <property type="match status" value="1"/>
</dbReference>
<dbReference type="GO" id="GO:0009279">
    <property type="term" value="C:cell outer membrane"/>
    <property type="evidence" value="ECO:0007669"/>
    <property type="project" value="TreeGrafter"/>
</dbReference>
<evidence type="ECO:0000256" key="4">
    <source>
        <dbReference type="HAMAP-Rule" id="MF_02071"/>
    </source>
</evidence>
<dbReference type="InterPro" id="IPR034718">
    <property type="entry name" value="RlpA"/>
</dbReference>
<feature type="compositionally biased region" description="Basic and acidic residues" evidence="6">
    <location>
        <begin position="29"/>
        <end position="41"/>
    </location>
</feature>
<evidence type="ECO:0000256" key="2">
    <source>
        <dbReference type="ARBA" id="ARBA00023239"/>
    </source>
</evidence>
<dbReference type="PANTHER" id="PTHR34183">
    <property type="entry name" value="ENDOLYTIC PEPTIDOGLYCAN TRANSGLYCOSYLASE RLPA"/>
    <property type="match status" value="1"/>
</dbReference>
<comment type="caution">
    <text evidence="8">The sequence shown here is derived from an EMBL/GenBank/DDBJ whole genome shotgun (WGS) entry which is preliminary data.</text>
</comment>
<dbReference type="SUPFAM" id="SSF110997">
    <property type="entry name" value="Sporulation related repeat"/>
    <property type="match status" value="1"/>
</dbReference>
<comment type="function">
    <text evidence="4">Lytic transglycosylase with a strong preference for naked glycan strands that lack stem peptides.</text>
</comment>
<protein>
    <recommendedName>
        <fullName evidence="4">Endolytic peptidoglycan transglycosylase RlpA</fullName>
        <ecNumber evidence="4">4.2.2.-</ecNumber>
    </recommendedName>
</protein>
<dbReference type="GO" id="GO:0071555">
    <property type="term" value="P:cell wall organization"/>
    <property type="evidence" value="ECO:0007669"/>
    <property type="project" value="UniProtKB-KW"/>
</dbReference>
<evidence type="ECO:0000313" key="8">
    <source>
        <dbReference type="EMBL" id="MEA5445473.1"/>
    </source>
</evidence>
<keyword evidence="2 4" id="KW-0456">Lyase</keyword>
<evidence type="ECO:0000259" key="7">
    <source>
        <dbReference type="PROSITE" id="PS51724"/>
    </source>
</evidence>
<keyword evidence="1" id="KW-0732">Signal</keyword>
<dbReference type="Pfam" id="PF05036">
    <property type="entry name" value="SPOR"/>
    <property type="match status" value="1"/>
</dbReference>
<dbReference type="EC" id="4.2.2.-" evidence="4"/>
<evidence type="ECO:0000313" key="9">
    <source>
        <dbReference type="Proteomes" id="UP001302316"/>
    </source>
</evidence>
<dbReference type="Gene3D" id="3.30.70.1070">
    <property type="entry name" value="Sporulation related repeat"/>
    <property type="match status" value="1"/>
</dbReference>
<dbReference type="NCBIfam" id="TIGR00413">
    <property type="entry name" value="rlpA"/>
    <property type="match status" value="1"/>
</dbReference>
<dbReference type="SUPFAM" id="SSF50685">
    <property type="entry name" value="Barwin-like endoglucanases"/>
    <property type="match status" value="1"/>
</dbReference>
<evidence type="ECO:0000256" key="5">
    <source>
        <dbReference type="RuleBase" id="RU003495"/>
    </source>
</evidence>
<dbReference type="HAMAP" id="MF_02071">
    <property type="entry name" value="RlpA"/>
    <property type="match status" value="1"/>
</dbReference>
<dbReference type="CDD" id="cd22268">
    <property type="entry name" value="DPBB_RlpA-like"/>
    <property type="match status" value="1"/>
</dbReference>
<proteinExistence type="inferred from homology"/>
<dbReference type="Proteomes" id="UP001302316">
    <property type="component" value="Unassembled WGS sequence"/>
</dbReference>
<dbReference type="InterPro" id="IPR036680">
    <property type="entry name" value="SPOR-like_sf"/>
</dbReference>